<keyword evidence="4 6" id="KW-0653">Protein transport</keyword>
<keyword evidence="5 6" id="KW-0472">Membrane</keyword>
<keyword evidence="3 6" id="KW-0813">Transport</keyword>
<evidence type="ECO:0000256" key="3">
    <source>
        <dbReference type="ARBA" id="ARBA00022448"/>
    </source>
</evidence>
<accession>A0ABD3X9M9</accession>
<dbReference type="InterPro" id="IPR016342">
    <property type="entry name" value="AP_complex_bsu_1_2_4"/>
</dbReference>
<dbReference type="SUPFAM" id="SSF48371">
    <property type="entry name" value="ARM repeat"/>
    <property type="match status" value="1"/>
</dbReference>
<dbReference type="Gene3D" id="1.25.10.10">
    <property type="entry name" value="Leucine-rich Repeat Variant"/>
    <property type="match status" value="1"/>
</dbReference>
<proteinExistence type="inferred from homology"/>
<gene>
    <name evidence="8" type="ORF">ACJMK2_029265</name>
</gene>
<dbReference type="GO" id="GO:0012505">
    <property type="term" value="C:endomembrane system"/>
    <property type="evidence" value="ECO:0007669"/>
    <property type="project" value="UniProtKB-SubCell"/>
</dbReference>
<protein>
    <recommendedName>
        <fullName evidence="6">AP complex subunit beta</fullName>
    </recommendedName>
</protein>
<dbReference type="Proteomes" id="UP001634394">
    <property type="component" value="Unassembled WGS sequence"/>
</dbReference>
<reference evidence="8 9" key="1">
    <citation type="submission" date="2024-11" db="EMBL/GenBank/DDBJ databases">
        <title>Chromosome-level genome assembly of the freshwater bivalve Anodonta woodiana.</title>
        <authorList>
            <person name="Chen X."/>
        </authorList>
    </citation>
    <scope>NUCLEOTIDE SEQUENCE [LARGE SCALE GENOMIC DNA]</scope>
    <source>
        <strain evidence="8">MN2024</strain>
        <tissue evidence="8">Gills</tissue>
    </source>
</reference>
<keyword evidence="9" id="KW-1185">Reference proteome</keyword>
<comment type="similarity">
    <text evidence="2 6">Belongs to the adaptor complexes large subunit family.</text>
</comment>
<dbReference type="InterPro" id="IPR016024">
    <property type="entry name" value="ARM-type_fold"/>
</dbReference>
<dbReference type="PANTHER" id="PTHR11134">
    <property type="entry name" value="ADAPTOR COMPLEX SUBUNIT BETA FAMILY MEMBER"/>
    <property type="match status" value="1"/>
</dbReference>
<evidence type="ECO:0000256" key="4">
    <source>
        <dbReference type="ARBA" id="ARBA00022927"/>
    </source>
</evidence>
<dbReference type="AlphaFoldDB" id="A0ABD3X9M9"/>
<dbReference type="InterPro" id="IPR026739">
    <property type="entry name" value="AP_beta"/>
</dbReference>
<name>A0ABD3X9M9_SINWO</name>
<dbReference type="Pfam" id="PF01602">
    <property type="entry name" value="Adaptin_N"/>
    <property type="match status" value="1"/>
</dbReference>
<evidence type="ECO:0000259" key="7">
    <source>
        <dbReference type="Pfam" id="PF01602"/>
    </source>
</evidence>
<feature type="domain" description="Clathrin/coatomer adaptor adaptin-like N-terminal" evidence="7">
    <location>
        <begin position="20"/>
        <end position="524"/>
    </location>
</feature>
<evidence type="ECO:0000313" key="9">
    <source>
        <dbReference type="Proteomes" id="UP001634394"/>
    </source>
</evidence>
<dbReference type="InterPro" id="IPR011989">
    <property type="entry name" value="ARM-like"/>
</dbReference>
<evidence type="ECO:0000256" key="2">
    <source>
        <dbReference type="ARBA" id="ARBA00006613"/>
    </source>
</evidence>
<dbReference type="GO" id="GO:0015031">
    <property type="term" value="P:protein transport"/>
    <property type="evidence" value="ECO:0007669"/>
    <property type="project" value="UniProtKB-KW"/>
</dbReference>
<evidence type="ECO:0000313" key="8">
    <source>
        <dbReference type="EMBL" id="KAL3882964.1"/>
    </source>
</evidence>
<sequence>MEVSDPYTLALRFKDPNVMGDIQTCRNQLAEIALLCVDGNPKDMAPLFPHIIKLLAHSDIVVKKTACRLLVQFSGSKSELPLLAINTLLQDCQGSNPMIRGLALRTLCSIPHEAFQDHCLKAVETGLQDKSSYVRRTAVMCSIALHKFCETSLLAESGIIDRLYSLIRDSDPVVVINCLLALEEILSSERGVVLNKNMVNYLLNRISTFTAWGTAYLLNLLKKYQLKNEEEIFDMMNILDPYLQHNSCFLSTNALELFLHLVQSVPNLFCEIFRRWTEAIIAVLGSGNVELISVLLEYMHKFAKEGKDVFSCHYKSFFCCFRDPLYLKKQKINFLPYLLTEDNIAPILDEIFMYCSDTSMEISLHAILALGKIVQVFPNAGGSCLKKFDELLKCGTKHVISNTLQVLETLELRDFPNFDEVVTRIGSVGPSIQTSAGKCSILNLIAKYGVHMEESPYILGKMIETMDDEDTVVRIQLLMTTTKLFVQRPAECQGLLGSLLEKCCNDEDKDIQAQGLYYYHLIKNNIEDFKACMS</sequence>
<evidence type="ECO:0000256" key="6">
    <source>
        <dbReference type="PIRNR" id="PIRNR002291"/>
    </source>
</evidence>
<organism evidence="8 9">
    <name type="scientific">Sinanodonta woodiana</name>
    <name type="common">Chinese pond mussel</name>
    <name type="synonym">Anodonta woodiana</name>
    <dbReference type="NCBI Taxonomy" id="1069815"/>
    <lineage>
        <taxon>Eukaryota</taxon>
        <taxon>Metazoa</taxon>
        <taxon>Spiralia</taxon>
        <taxon>Lophotrochozoa</taxon>
        <taxon>Mollusca</taxon>
        <taxon>Bivalvia</taxon>
        <taxon>Autobranchia</taxon>
        <taxon>Heteroconchia</taxon>
        <taxon>Palaeoheterodonta</taxon>
        <taxon>Unionida</taxon>
        <taxon>Unionoidea</taxon>
        <taxon>Unionidae</taxon>
        <taxon>Unioninae</taxon>
        <taxon>Sinanodonta</taxon>
    </lineage>
</organism>
<evidence type="ECO:0000256" key="5">
    <source>
        <dbReference type="ARBA" id="ARBA00023136"/>
    </source>
</evidence>
<comment type="subcellular location">
    <subcellularLocation>
        <location evidence="1">Endomembrane system</location>
    </subcellularLocation>
</comment>
<dbReference type="PIRSF" id="PIRSF002291">
    <property type="entry name" value="AP_complex_beta"/>
    <property type="match status" value="1"/>
</dbReference>
<comment type="caution">
    <text evidence="8">The sequence shown here is derived from an EMBL/GenBank/DDBJ whole genome shotgun (WGS) entry which is preliminary data.</text>
</comment>
<dbReference type="EMBL" id="JBJQND010000003">
    <property type="protein sequence ID" value="KAL3882964.1"/>
    <property type="molecule type" value="Genomic_DNA"/>
</dbReference>
<dbReference type="InterPro" id="IPR002553">
    <property type="entry name" value="Clathrin/coatomer_adapt-like_N"/>
</dbReference>
<evidence type="ECO:0000256" key="1">
    <source>
        <dbReference type="ARBA" id="ARBA00004308"/>
    </source>
</evidence>